<feature type="domain" description="HNH nuclease" evidence="1">
    <location>
        <begin position="40"/>
        <end position="82"/>
    </location>
</feature>
<dbReference type="InterPro" id="IPR003615">
    <property type="entry name" value="HNH_nuc"/>
</dbReference>
<evidence type="ECO:0000313" key="3">
    <source>
        <dbReference type="Proteomes" id="UP001056018"/>
    </source>
</evidence>
<accession>A0A9E7SBC0</accession>
<dbReference type="InterPro" id="IPR044930">
    <property type="entry name" value="Homing_endonuclease_His-Me"/>
</dbReference>
<dbReference type="InterPro" id="IPR044925">
    <property type="entry name" value="His-Me_finger_sf"/>
</dbReference>
<dbReference type="GO" id="GO:0004519">
    <property type="term" value="F:endonuclease activity"/>
    <property type="evidence" value="ECO:0007669"/>
    <property type="project" value="UniProtKB-KW"/>
</dbReference>
<keyword evidence="2" id="KW-0540">Nuclease</keyword>
<proteinExistence type="predicted"/>
<protein>
    <submittedName>
        <fullName evidence="2">HNH homing endonuclease</fullName>
    </submittedName>
</protein>
<keyword evidence="2" id="KW-0255">Endonuclease</keyword>
<evidence type="ECO:0000259" key="1">
    <source>
        <dbReference type="Pfam" id="PF13392"/>
    </source>
</evidence>
<dbReference type="CDD" id="cd00093">
    <property type="entry name" value="HTH_XRE"/>
    <property type="match status" value="1"/>
</dbReference>
<gene>
    <name evidence="2" type="ORF">HC13_0018</name>
</gene>
<dbReference type="EMBL" id="OL362276">
    <property type="protein sequence ID" value="URY99500.1"/>
    <property type="molecule type" value="Genomic_DNA"/>
</dbReference>
<dbReference type="Proteomes" id="UP001056018">
    <property type="component" value="Segment"/>
</dbReference>
<organism evidence="2 3">
    <name type="scientific">Escherichia phage HC13</name>
    <dbReference type="NCBI Taxonomy" id="2912291"/>
    <lineage>
        <taxon>Viruses</taxon>
        <taxon>Duplodnaviria</taxon>
        <taxon>Heunggongvirae</taxon>
        <taxon>Uroviricota</taxon>
        <taxon>Caudoviricetes</taxon>
        <taxon>Autographivirales</taxon>
        <taxon>Autotranscriptaviridae</taxon>
        <taxon>Studiervirinae</taxon>
        <taxon>Kayfunavirus</taxon>
        <taxon>Kayfunavirus HC13</taxon>
    </lineage>
</organism>
<evidence type="ECO:0000313" key="2">
    <source>
        <dbReference type="EMBL" id="URY99500.1"/>
    </source>
</evidence>
<dbReference type="InterPro" id="IPR001387">
    <property type="entry name" value="Cro/C1-type_HTH"/>
</dbReference>
<dbReference type="SUPFAM" id="SSF54060">
    <property type="entry name" value="His-Me finger endonucleases"/>
    <property type="match status" value="1"/>
</dbReference>
<keyword evidence="3" id="KW-1185">Reference proteome</keyword>
<name>A0A9E7SBC0_9CAUD</name>
<dbReference type="Pfam" id="PF13392">
    <property type="entry name" value="HNH_3"/>
    <property type="match status" value="1"/>
</dbReference>
<keyword evidence="2" id="KW-0378">Hydrolase</keyword>
<dbReference type="Gene3D" id="3.90.75.10">
    <property type="entry name" value="Homing Intron 3 (I-ppo) Encoded Endonuclease, Chain A"/>
    <property type="match status" value="1"/>
</dbReference>
<reference evidence="2" key="1">
    <citation type="submission" date="2021-11" db="EMBL/GenBank/DDBJ databases">
        <title>The TAILOR 12: Case summaries of 12 patient that have undergone phage therapy for multidrug-resistant infections.</title>
        <authorList>
            <person name="Green S."/>
            <person name="Terwilliger A."/>
            <person name="Clark J."/>
            <person name="Salazar K."/>
            <person name="Maresso A."/>
        </authorList>
    </citation>
    <scope>NUCLEOTIDE SEQUENCE</scope>
</reference>
<sequence length="149" mass="16667">MATVKSLKQRLMVSGDCWLFTGCVNNKGYGQIRHNGKTMLAHRVAYELITGEEPNGVLLHTCDTPLCCNPEHLTVGTQRDNLQDMRNKGRGVNPPHVPGEKCGMSKLTNTKVKEIRSSSLTQRQLATIYGVSQPTIGKILRRETWRHVI</sequence>